<evidence type="ECO:0000313" key="3">
    <source>
        <dbReference type="Proteomes" id="UP000000763"/>
    </source>
</evidence>
<reference evidence="3" key="1">
    <citation type="journal article" date="2005" name="Nature">
        <title>The map-based sequence of the rice genome.</title>
        <authorList>
            <consortium name="International rice genome sequencing project (IRGSP)"/>
            <person name="Matsumoto T."/>
            <person name="Wu J."/>
            <person name="Kanamori H."/>
            <person name="Katayose Y."/>
            <person name="Fujisawa M."/>
            <person name="Namiki N."/>
            <person name="Mizuno H."/>
            <person name="Yamamoto K."/>
            <person name="Antonio B.A."/>
            <person name="Baba T."/>
            <person name="Sakata K."/>
            <person name="Nagamura Y."/>
            <person name="Aoki H."/>
            <person name="Arikawa K."/>
            <person name="Arita K."/>
            <person name="Bito T."/>
            <person name="Chiden Y."/>
            <person name="Fujitsuka N."/>
            <person name="Fukunaka R."/>
            <person name="Hamada M."/>
            <person name="Harada C."/>
            <person name="Hayashi A."/>
            <person name="Hijishita S."/>
            <person name="Honda M."/>
            <person name="Hosokawa S."/>
            <person name="Ichikawa Y."/>
            <person name="Idonuma A."/>
            <person name="Iijima M."/>
            <person name="Ikeda M."/>
            <person name="Ikeno M."/>
            <person name="Ito K."/>
            <person name="Ito S."/>
            <person name="Ito T."/>
            <person name="Ito Y."/>
            <person name="Ito Y."/>
            <person name="Iwabuchi A."/>
            <person name="Kamiya K."/>
            <person name="Karasawa W."/>
            <person name="Kurita K."/>
            <person name="Katagiri S."/>
            <person name="Kikuta A."/>
            <person name="Kobayashi H."/>
            <person name="Kobayashi N."/>
            <person name="Machita K."/>
            <person name="Maehara T."/>
            <person name="Masukawa M."/>
            <person name="Mizubayashi T."/>
            <person name="Mukai Y."/>
            <person name="Nagasaki H."/>
            <person name="Nagata Y."/>
            <person name="Naito S."/>
            <person name="Nakashima M."/>
            <person name="Nakama Y."/>
            <person name="Nakamichi Y."/>
            <person name="Nakamura M."/>
            <person name="Meguro A."/>
            <person name="Negishi M."/>
            <person name="Ohta I."/>
            <person name="Ohta T."/>
            <person name="Okamoto M."/>
            <person name="Ono N."/>
            <person name="Saji S."/>
            <person name="Sakaguchi M."/>
            <person name="Sakai K."/>
            <person name="Shibata M."/>
            <person name="Shimokawa T."/>
            <person name="Song J."/>
            <person name="Takazaki Y."/>
            <person name="Terasawa K."/>
            <person name="Tsugane M."/>
            <person name="Tsuji K."/>
            <person name="Ueda S."/>
            <person name="Waki K."/>
            <person name="Yamagata H."/>
            <person name="Yamamoto M."/>
            <person name="Yamamoto S."/>
            <person name="Yamane H."/>
            <person name="Yoshiki S."/>
            <person name="Yoshihara R."/>
            <person name="Yukawa K."/>
            <person name="Zhong H."/>
            <person name="Yano M."/>
            <person name="Yuan Q."/>
            <person name="Ouyang S."/>
            <person name="Liu J."/>
            <person name="Jones K.M."/>
            <person name="Gansberger K."/>
            <person name="Moffat K."/>
            <person name="Hill J."/>
            <person name="Bera J."/>
            <person name="Fadrosh D."/>
            <person name="Jin S."/>
            <person name="Johri S."/>
            <person name="Kim M."/>
            <person name="Overton L."/>
            <person name="Reardon M."/>
            <person name="Tsitrin T."/>
            <person name="Vuong H."/>
            <person name="Weaver B."/>
            <person name="Ciecko A."/>
            <person name="Tallon L."/>
            <person name="Jackson J."/>
            <person name="Pai G."/>
            <person name="Aken S.V."/>
            <person name="Utterback T."/>
            <person name="Reidmuller S."/>
            <person name="Feldblyum T."/>
            <person name="Hsiao J."/>
            <person name="Zismann V."/>
            <person name="Iobst S."/>
            <person name="de Vazeille A.R."/>
            <person name="Buell C.R."/>
            <person name="Ying K."/>
            <person name="Li Y."/>
            <person name="Lu T."/>
            <person name="Huang Y."/>
            <person name="Zhao Q."/>
            <person name="Feng Q."/>
            <person name="Zhang L."/>
            <person name="Zhu J."/>
            <person name="Weng Q."/>
            <person name="Mu J."/>
            <person name="Lu Y."/>
            <person name="Fan D."/>
            <person name="Liu Y."/>
            <person name="Guan J."/>
            <person name="Zhang Y."/>
            <person name="Yu S."/>
            <person name="Liu X."/>
            <person name="Zhang Y."/>
            <person name="Hong G."/>
            <person name="Han B."/>
            <person name="Choisne N."/>
            <person name="Demange N."/>
            <person name="Orjeda G."/>
            <person name="Samain S."/>
            <person name="Cattolico L."/>
            <person name="Pelletier E."/>
            <person name="Couloux A."/>
            <person name="Segurens B."/>
            <person name="Wincker P."/>
            <person name="D'Hont A."/>
            <person name="Scarpelli C."/>
            <person name="Weissenbach J."/>
            <person name="Salanoubat M."/>
            <person name="Quetier F."/>
            <person name="Yu Y."/>
            <person name="Kim H.R."/>
            <person name="Rambo T."/>
            <person name="Currie J."/>
            <person name="Collura K."/>
            <person name="Luo M."/>
            <person name="Yang T."/>
            <person name="Ammiraju J.S.S."/>
            <person name="Engler F."/>
            <person name="Soderlund C."/>
            <person name="Wing R.A."/>
            <person name="Palmer L.E."/>
            <person name="de la Bastide M."/>
            <person name="Spiegel L."/>
            <person name="Nascimento L."/>
            <person name="Zutavern T."/>
            <person name="O'Shaughnessy A."/>
            <person name="Dike S."/>
            <person name="Dedhia N."/>
            <person name="Preston R."/>
            <person name="Balija V."/>
            <person name="McCombie W.R."/>
            <person name="Chow T."/>
            <person name="Chen H."/>
            <person name="Chung M."/>
            <person name="Chen C."/>
            <person name="Shaw J."/>
            <person name="Wu H."/>
            <person name="Hsiao K."/>
            <person name="Chao Y."/>
            <person name="Chu M."/>
            <person name="Cheng C."/>
            <person name="Hour A."/>
            <person name="Lee P."/>
            <person name="Lin S."/>
            <person name="Lin Y."/>
            <person name="Liou J."/>
            <person name="Liu S."/>
            <person name="Hsing Y."/>
            <person name="Raghuvanshi S."/>
            <person name="Mohanty A."/>
            <person name="Bharti A.K."/>
            <person name="Gaur A."/>
            <person name="Gupta V."/>
            <person name="Kumar D."/>
            <person name="Ravi V."/>
            <person name="Vij S."/>
            <person name="Kapur A."/>
            <person name="Khurana P."/>
            <person name="Khurana P."/>
            <person name="Khurana J.P."/>
            <person name="Tyagi A.K."/>
            <person name="Gaikwad K."/>
            <person name="Singh A."/>
            <person name="Dalal V."/>
            <person name="Srivastava S."/>
            <person name="Dixit A."/>
            <person name="Pal A.K."/>
            <person name="Ghazi I.A."/>
            <person name="Yadav M."/>
            <person name="Pandit A."/>
            <person name="Bhargava A."/>
            <person name="Sureshbabu K."/>
            <person name="Batra K."/>
            <person name="Sharma T.R."/>
            <person name="Mohapatra T."/>
            <person name="Singh N.K."/>
            <person name="Messing J."/>
            <person name="Nelson A.B."/>
            <person name="Fuks G."/>
            <person name="Kavchok S."/>
            <person name="Keizer G."/>
            <person name="Linton E."/>
            <person name="Llaca V."/>
            <person name="Song R."/>
            <person name="Tanyolac B."/>
            <person name="Young S."/>
            <person name="Ho-Il K."/>
            <person name="Hahn J.H."/>
            <person name="Sangsakoo G."/>
            <person name="Vanavichit A."/>
            <person name="de Mattos Luiz.A.T."/>
            <person name="Zimmer P.D."/>
            <person name="Malone G."/>
            <person name="Dellagostin O."/>
            <person name="de Oliveira A.C."/>
            <person name="Bevan M."/>
            <person name="Bancroft I."/>
            <person name="Minx P."/>
            <person name="Cordum H."/>
            <person name="Wilson R."/>
            <person name="Cheng Z."/>
            <person name="Jin W."/>
            <person name="Jiang J."/>
            <person name="Leong S.A."/>
            <person name="Iwama H."/>
            <person name="Gojobori T."/>
            <person name="Itoh T."/>
            <person name="Niimura Y."/>
            <person name="Fujii Y."/>
            <person name="Habara T."/>
            <person name="Sakai H."/>
            <person name="Sato Y."/>
            <person name="Wilson G."/>
            <person name="Kumar K."/>
            <person name="McCouch S."/>
            <person name="Juretic N."/>
            <person name="Hoen D."/>
            <person name="Wright S."/>
            <person name="Bruskiewich R."/>
            <person name="Bureau T."/>
            <person name="Miyao A."/>
            <person name="Hirochika H."/>
            <person name="Nishikawa T."/>
            <person name="Kadowaki K."/>
            <person name="Sugiura M."/>
            <person name="Burr B."/>
            <person name="Sasaki T."/>
        </authorList>
    </citation>
    <scope>NUCLEOTIDE SEQUENCE [LARGE SCALE GENOMIC DNA]</scope>
    <source>
        <strain evidence="3">cv. Nipponbare</strain>
    </source>
</reference>
<evidence type="ECO:0000313" key="2">
    <source>
        <dbReference type="EMBL" id="BAD68603.1"/>
    </source>
</evidence>
<dbReference type="Proteomes" id="UP000000763">
    <property type="component" value="Chromosome 6"/>
</dbReference>
<proteinExistence type="predicted"/>
<accession>Q5VPM2</accession>
<reference evidence="3" key="2">
    <citation type="journal article" date="2008" name="Nucleic Acids Res.">
        <title>The rice annotation project database (RAP-DB): 2008 update.</title>
        <authorList>
            <consortium name="The rice annotation project (RAP)"/>
        </authorList>
    </citation>
    <scope>GENOME REANNOTATION</scope>
    <source>
        <strain evidence="3">cv. Nipponbare</strain>
    </source>
</reference>
<protein>
    <submittedName>
        <fullName evidence="2">Uncharacterized protein</fullName>
    </submittedName>
</protein>
<organism evidence="2 3">
    <name type="scientific">Oryza sativa subsp. japonica</name>
    <name type="common">Rice</name>
    <dbReference type="NCBI Taxonomy" id="39947"/>
    <lineage>
        <taxon>Eukaryota</taxon>
        <taxon>Viridiplantae</taxon>
        <taxon>Streptophyta</taxon>
        <taxon>Embryophyta</taxon>
        <taxon>Tracheophyta</taxon>
        <taxon>Spermatophyta</taxon>
        <taxon>Magnoliopsida</taxon>
        <taxon>Liliopsida</taxon>
        <taxon>Poales</taxon>
        <taxon>Poaceae</taxon>
        <taxon>BOP clade</taxon>
        <taxon>Oryzoideae</taxon>
        <taxon>Oryzeae</taxon>
        <taxon>Oryzinae</taxon>
        <taxon>Oryza</taxon>
        <taxon>Oryza sativa</taxon>
    </lineage>
</organism>
<gene>
    <name evidence="2" type="primary">P0566A10.27</name>
</gene>
<evidence type="ECO:0000256" key="1">
    <source>
        <dbReference type="SAM" id="MobiDB-lite"/>
    </source>
</evidence>
<name>Q5VPM2_ORYSJ</name>
<dbReference type="AlphaFoldDB" id="Q5VPM2"/>
<dbReference type="EMBL" id="AP003630">
    <property type="protein sequence ID" value="BAD68603.1"/>
    <property type="molecule type" value="Genomic_DNA"/>
</dbReference>
<feature type="region of interest" description="Disordered" evidence="1">
    <location>
        <begin position="137"/>
        <end position="210"/>
    </location>
</feature>
<sequence>MDHPLSTIHCETLEAMRDHREERDRWPYCTCLEKGPREVRASWMRSPVGSATACSRRGPPSLSASTEASTVVHALVPGEDRAMAMAAQRVEGTARRHDGRLEQRDSNIAARRGEGGGGRGMAERSRRRLCEVERGSNWGKENSGGSRGILDDVGCDDGDGDRVEGKPATGIGGGETTDATTAERRQSRAAAAAVASHERERLGLGRGGGA</sequence>